<proteinExistence type="predicted"/>
<dbReference type="InterPro" id="IPR011009">
    <property type="entry name" value="Kinase-like_dom_sf"/>
</dbReference>
<dbReference type="InterPro" id="IPR008271">
    <property type="entry name" value="Ser/Thr_kinase_AS"/>
</dbReference>
<dbReference type="Pfam" id="PF00069">
    <property type="entry name" value="Pkinase"/>
    <property type="match status" value="1"/>
</dbReference>
<dbReference type="PROSITE" id="PS50011">
    <property type="entry name" value="PROTEIN_KINASE_DOM"/>
    <property type="match status" value="1"/>
</dbReference>
<evidence type="ECO:0000313" key="9">
    <source>
        <dbReference type="Proteomes" id="UP000739538"/>
    </source>
</evidence>
<evidence type="ECO:0000313" key="8">
    <source>
        <dbReference type="EMBL" id="MCA9759306.1"/>
    </source>
</evidence>
<dbReference type="CDD" id="cd14014">
    <property type="entry name" value="STKc_PknB_like"/>
    <property type="match status" value="1"/>
</dbReference>
<dbReference type="SUPFAM" id="SSF56112">
    <property type="entry name" value="Protein kinase-like (PK-like)"/>
    <property type="match status" value="1"/>
</dbReference>
<evidence type="ECO:0000256" key="3">
    <source>
        <dbReference type="ARBA" id="ARBA00022777"/>
    </source>
</evidence>
<dbReference type="PROSITE" id="PS00107">
    <property type="entry name" value="PROTEIN_KINASE_ATP"/>
    <property type="match status" value="1"/>
</dbReference>
<evidence type="ECO:0000259" key="7">
    <source>
        <dbReference type="PROSITE" id="PS50011"/>
    </source>
</evidence>
<gene>
    <name evidence="8" type="ORF">KDA27_26170</name>
</gene>
<name>A0A956SGF3_UNCEI</name>
<feature type="transmembrane region" description="Helical" evidence="6">
    <location>
        <begin position="377"/>
        <end position="396"/>
    </location>
</feature>
<keyword evidence="4 5" id="KW-0067">ATP-binding</keyword>
<dbReference type="PROSITE" id="PS00108">
    <property type="entry name" value="PROTEIN_KINASE_ST"/>
    <property type="match status" value="1"/>
</dbReference>
<dbReference type="InterPro" id="IPR000719">
    <property type="entry name" value="Prot_kinase_dom"/>
</dbReference>
<dbReference type="GO" id="GO:0004674">
    <property type="term" value="F:protein serine/threonine kinase activity"/>
    <property type="evidence" value="ECO:0007669"/>
    <property type="project" value="TreeGrafter"/>
</dbReference>
<protein>
    <submittedName>
        <fullName evidence="8">Protein kinase</fullName>
    </submittedName>
</protein>
<reference evidence="8" key="2">
    <citation type="journal article" date="2021" name="Microbiome">
        <title>Successional dynamics and alternative stable states in a saline activated sludge microbial community over 9 years.</title>
        <authorList>
            <person name="Wang Y."/>
            <person name="Ye J."/>
            <person name="Ju F."/>
            <person name="Liu L."/>
            <person name="Boyd J.A."/>
            <person name="Deng Y."/>
            <person name="Parks D.H."/>
            <person name="Jiang X."/>
            <person name="Yin X."/>
            <person name="Woodcroft B.J."/>
            <person name="Tyson G.W."/>
            <person name="Hugenholtz P."/>
            <person name="Polz M.F."/>
            <person name="Zhang T."/>
        </authorList>
    </citation>
    <scope>NUCLEOTIDE SEQUENCE</scope>
    <source>
        <strain evidence="8">HKST-UBA02</strain>
    </source>
</reference>
<feature type="domain" description="Protein kinase" evidence="7">
    <location>
        <begin position="81"/>
        <end position="347"/>
    </location>
</feature>
<evidence type="ECO:0000256" key="4">
    <source>
        <dbReference type="ARBA" id="ARBA00022840"/>
    </source>
</evidence>
<evidence type="ECO:0000256" key="6">
    <source>
        <dbReference type="SAM" id="Phobius"/>
    </source>
</evidence>
<evidence type="ECO:0000256" key="2">
    <source>
        <dbReference type="ARBA" id="ARBA00022741"/>
    </source>
</evidence>
<evidence type="ECO:0000256" key="1">
    <source>
        <dbReference type="ARBA" id="ARBA00022679"/>
    </source>
</evidence>
<accession>A0A956SGF3</accession>
<dbReference type="EMBL" id="JAGQHS010000308">
    <property type="protein sequence ID" value="MCA9759306.1"/>
    <property type="molecule type" value="Genomic_DNA"/>
</dbReference>
<reference evidence="8" key="1">
    <citation type="submission" date="2020-04" db="EMBL/GenBank/DDBJ databases">
        <authorList>
            <person name="Zhang T."/>
        </authorList>
    </citation>
    <scope>NUCLEOTIDE SEQUENCE</scope>
    <source>
        <strain evidence="8">HKST-UBA02</strain>
    </source>
</reference>
<keyword evidence="2 5" id="KW-0547">Nucleotide-binding</keyword>
<dbReference type="AlphaFoldDB" id="A0A956SGF3"/>
<sequence length="838" mass="91408">MDPALYERARTLFLEVVELPAAERIERVRVQTADEPALQALVFSLLAGHEAGGDSIEEGLLARALQPEFRTFPLPDRVGRFELGAEIGRGGMGVVFRAKDPAGGEDVAVKLLRPELVSETTLRRFEREASALSQLEHPGIVRYVEVGTYAAGEMNVPYIAMEWVDGTSILAHAARTRLTAALRLTLLVEVAEAMAFAHSRGFIHRDLKPENILIDSSGQPRVLDFGIASDLGVDTTRLTSTGQVMGTVSYMSPEQAAGTASAVDGRTDVWALAKIGFELLAEAPPFEVPATSMGDAFAAVLSARPSSLGDVATQYRGTPVERVLRRALEPAREDRYASMSDFLHDLKRAQVGIEPEIAGQGRGTRAFRKLRRSRTRLALVGVALALVLVAVVQGVGTLQRSRAAERDVDARYEALYEVIDEAEQLFAEGGRSEERVTAAIARFEEAKDLLRFLPERPERQVLFRLVFFRLGTTHMVRAGRTHSYDDLLAASQALEWCLAVAPTAEGYAAVAALDPIHTWRQAAVDESPIPLFATASGVYRDLAQYRTPRAYLSRAKELDHLGFQAVAQFHGWQFRDPLSLPGRGLQFLLLHSEARNLLMEADLTGEASLVDEALRYLRKAAVTVGDSPSPRGSIFASIGDAYALRGRLTHNAADFDSAEVRRLDGLSLAPESRNRTLHGWRCLAAAEGRLDRAETLGTSLFEPGEVGRWVEKAGQIIAADADSVGLSEVALVRAKFLRTTYRSCSELERAAELLKAAQAPLRSSGLSLASARVAFEEAKTLALLADCSPDPASRAAVGAEERARIEEVLESVHPDDWPRLHGEARAVREALPASHRNR</sequence>
<keyword evidence="6" id="KW-0812">Transmembrane</keyword>
<dbReference type="Gene3D" id="3.30.200.20">
    <property type="entry name" value="Phosphorylase Kinase, domain 1"/>
    <property type="match status" value="1"/>
</dbReference>
<feature type="binding site" evidence="5">
    <location>
        <position position="110"/>
    </location>
    <ligand>
        <name>ATP</name>
        <dbReference type="ChEBI" id="CHEBI:30616"/>
    </ligand>
</feature>
<keyword evidence="3 8" id="KW-0418">Kinase</keyword>
<dbReference type="InterPro" id="IPR017441">
    <property type="entry name" value="Protein_kinase_ATP_BS"/>
</dbReference>
<comment type="caution">
    <text evidence="8">The sequence shown here is derived from an EMBL/GenBank/DDBJ whole genome shotgun (WGS) entry which is preliminary data.</text>
</comment>
<dbReference type="Gene3D" id="1.10.510.10">
    <property type="entry name" value="Transferase(Phosphotransferase) domain 1"/>
    <property type="match status" value="1"/>
</dbReference>
<dbReference type="PANTHER" id="PTHR43289">
    <property type="entry name" value="MITOGEN-ACTIVATED PROTEIN KINASE KINASE KINASE 20-RELATED"/>
    <property type="match status" value="1"/>
</dbReference>
<keyword evidence="6" id="KW-0472">Membrane</keyword>
<evidence type="ECO:0000256" key="5">
    <source>
        <dbReference type="PROSITE-ProRule" id="PRU10141"/>
    </source>
</evidence>
<dbReference type="Proteomes" id="UP000739538">
    <property type="component" value="Unassembled WGS sequence"/>
</dbReference>
<dbReference type="GO" id="GO:0005524">
    <property type="term" value="F:ATP binding"/>
    <property type="evidence" value="ECO:0007669"/>
    <property type="project" value="UniProtKB-UniRule"/>
</dbReference>
<keyword evidence="6" id="KW-1133">Transmembrane helix</keyword>
<keyword evidence="1" id="KW-0808">Transferase</keyword>
<organism evidence="8 9">
    <name type="scientific">Eiseniibacteriota bacterium</name>
    <dbReference type="NCBI Taxonomy" id="2212470"/>
    <lineage>
        <taxon>Bacteria</taxon>
        <taxon>Candidatus Eiseniibacteriota</taxon>
    </lineage>
</organism>
<dbReference type="SMART" id="SM00220">
    <property type="entry name" value="S_TKc"/>
    <property type="match status" value="1"/>
</dbReference>
<dbReference type="PANTHER" id="PTHR43289:SF6">
    <property type="entry name" value="SERINE_THREONINE-PROTEIN KINASE NEKL-3"/>
    <property type="match status" value="1"/>
</dbReference>